<sequence>MRFVTVSVEVISPTSSLSSGSVQKIIVVQQSCSASVLPSGIDAPFRSQVSSTSRLSSLHVVKFGVPFRAERVSIPSQDSSLHEAFLPLPLCPVQILFG</sequence>
<reference evidence="1 2" key="1">
    <citation type="submission" date="2024-04" db="EMBL/GenBank/DDBJ databases">
        <authorList>
            <person name="Fracassetti M."/>
        </authorList>
    </citation>
    <scope>NUCLEOTIDE SEQUENCE [LARGE SCALE GENOMIC DNA]</scope>
</reference>
<protein>
    <submittedName>
        <fullName evidence="1">Uncharacterized protein</fullName>
    </submittedName>
</protein>
<gene>
    <name evidence="1" type="ORF">LTRI10_LOCUS47783</name>
</gene>
<keyword evidence="2" id="KW-1185">Reference proteome</keyword>
<dbReference type="AlphaFoldDB" id="A0AAV2GCF3"/>
<dbReference type="Proteomes" id="UP001497516">
    <property type="component" value="Chromosome 8"/>
</dbReference>
<organism evidence="1 2">
    <name type="scientific">Linum trigynum</name>
    <dbReference type="NCBI Taxonomy" id="586398"/>
    <lineage>
        <taxon>Eukaryota</taxon>
        <taxon>Viridiplantae</taxon>
        <taxon>Streptophyta</taxon>
        <taxon>Embryophyta</taxon>
        <taxon>Tracheophyta</taxon>
        <taxon>Spermatophyta</taxon>
        <taxon>Magnoliopsida</taxon>
        <taxon>eudicotyledons</taxon>
        <taxon>Gunneridae</taxon>
        <taxon>Pentapetalae</taxon>
        <taxon>rosids</taxon>
        <taxon>fabids</taxon>
        <taxon>Malpighiales</taxon>
        <taxon>Linaceae</taxon>
        <taxon>Linum</taxon>
    </lineage>
</organism>
<evidence type="ECO:0000313" key="2">
    <source>
        <dbReference type="Proteomes" id="UP001497516"/>
    </source>
</evidence>
<proteinExistence type="predicted"/>
<evidence type="ECO:0000313" key="1">
    <source>
        <dbReference type="EMBL" id="CAL1408166.1"/>
    </source>
</evidence>
<dbReference type="EMBL" id="OZ034821">
    <property type="protein sequence ID" value="CAL1408166.1"/>
    <property type="molecule type" value="Genomic_DNA"/>
</dbReference>
<name>A0AAV2GCF3_9ROSI</name>
<accession>A0AAV2GCF3</accession>